<dbReference type="CDD" id="cd18793">
    <property type="entry name" value="SF2_C_SNF"/>
    <property type="match status" value="1"/>
</dbReference>
<dbReference type="Pfam" id="PF00176">
    <property type="entry name" value="SNF2-rel_dom"/>
    <property type="match status" value="1"/>
</dbReference>
<feature type="region of interest" description="Disordered" evidence="9">
    <location>
        <begin position="449"/>
        <end position="490"/>
    </location>
</feature>
<evidence type="ECO:0000256" key="8">
    <source>
        <dbReference type="ARBA" id="ARBA00023242"/>
    </source>
</evidence>
<evidence type="ECO:0000313" key="11">
    <source>
        <dbReference type="EMBL" id="KAF2719892.1"/>
    </source>
</evidence>
<dbReference type="InterPro" id="IPR038718">
    <property type="entry name" value="SNF2-like_sf"/>
</dbReference>
<proteinExistence type="inferred from homology"/>
<dbReference type="PANTHER" id="PTHR45797:SF1">
    <property type="entry name" value="HELICASE ARIP4"/>
    <property type="match status" value="1"/>
</dbReference>
<evidence type="ECO:0000256" key="5">
    <source>
        <dbReference type="ARBA" id="ARBA00022806"/>
    </source>
</evidence>
<dbReference type="Proteomes" id="UP000799441">
    <property type="component" value="Unassembled WGS sequence"/>
</dbReference>
<protein>
    <submittedName>
        <fullName evidence="11">P-loop containing nucleoside triphosphate hydrolase protein</fullName>
    </submittedName>
</protein>
<keyword evidence="6" id="KW-0067">ATP-binding</keyword>
<accession>A0A9P4UL91</accession>
<dbReference type="Gene3D" id="3.40.50.300">
    <property type="entry name" value="P-loop containing nucleotide triphosphate hydrolases"/>
    <property type="match status" value="1"/>
</dbReference>
<keyword evidence="12" id="KW-1185">Reference proteome</keyword>
<dbReference type="GO" id="GO:0005634">
    <property type="term" value="C:nucleus"/>
    <property type="evidence" value="ECO:0007669"/>
    <property type="project" value="UniProtKB-SubCell"/>
</dbReference>
<evidence type="ECO:0000256" key="2">
    <source>
        <dbReference type="ARBA" id="ARBA00007025"/>
    </source>
</evidence>
<reference evidence="11" key="1">
    <citation type="journal article" date="2020" name="Stud. Mycol.">
        <title>101 Dothideomycetes genomes: a test case for predicting lifestyles and emergence of pathogens.</title>
        <authorList>
            <person name="Haridas S."/>
            <person name="Albert R."/>
            <person name="Binder M."/>
            <person name="Bloem J."/>
            <person name="Labutti K."/>
            <person name="Salamov A."/>
            <person name="Andreopoulos B."/>
            <person name="Baker S."/>
            <person name="Barry K."/>
            <person name="Bills G."/>
            <person name="Bluhm B."/>
            <person name="Cannon C."/>
            <person name="Castanera R."/>
            <person name="Culley D."/>
            <person name="Daum C."/>
            <person name="Ezra D."/>
            <person name="Gonzalez J."/>
            <person name="Henrissat B."/>
            <person name="Kuo A."/>
            <person name="Liang C."/>
            <person name="Lipzen A."/>
            <person name="Lutzoni F."/>
            <person name="Magnuson J."/>
            <person name="Mondo S."/>
            <person name="Nolan M."/>
            <person name="Ohm R."/>
            <person name="Pangilinan J."/>
            <person name="Park H.-J."/>
            <person name="Ramirez L."/>
            <person name="Alfaro M."/>
            <person name="Sun H."/>
            <person name="Tritt A."/>
            <person name="Yoshinaga Y."/>
            <person name="Zwiers L.-H."/>
            <person name="Turgeon B."/>
            <person name="Goodwin S."/>
            <person name="Spatafora J."/>
            <person name="Crous P."/>
            <person name="Grigoriev I."/>
        </authorList>
    </citation>
    <scope>NUCLEOTIDE SEQUENCE</scope>
    <source>
        <strain evidence="11">CBS 116435</strain>
    </source>
</reference>
<dbReference type="GO" id="GO:0003677">
    <property type="term" value="F:DNA binding"/>
    <property type="evidence" value="ECO:0007669"/>
    <property type="project" value="UniProtKB-KW"/>
</dbReference>
<comment type="subcellular location">
    <subcellularLocation>
        <location evidence="1">Nucleus</location>
    </subcellularLocation>
</comment>
<organism evidence="11 12">
    <name type="scientific">Polychaeton citri CBS 116435</name>
    <dbReference type="NCBI Taxonomy" id="1314669"/>
    <lineage>
        <taxon>Eukaryota</taxon>
        <taxon>Fungi</taxon>
        <taxon>Dikarya</taxon>
        <taxon>Ascomycota</taxon>
        <taxon>Pezizomycotina</taxon>
        <taxon>Dothideomycetes</taxon>
        <taxon>Dothideomycetidae</taxon>
        <taxon>Capnodiales</taxon>
        <taxon>Capnodiaceae</taxon>
        <taxon>Polychaeton</taxon>
    </lineage>
</organism>
<evidence type="ECO:0000259" key="10">
    <source>
        <dbReference type="PROSITE" id="PS51194"/>
    </source>
</evidence>
<evidence type="ECO:0000256" key="1">
    <source>
        <dbReference type="ARBA" id="ARBA00004123"/>
    </source>
</evidence>
<evidence type="ECO:0000256" key="7">
    <source>
        <dbReference type="ARBA" id="ARBA00023125"/>
    </source>
</evidence>
<dbReference type="PROSITE" id="PS51194">
    <property type="entry name" value="HELICASE_CTER"/>
    <property type="match status" value="1"/>
</dbReference>
<dbReference type="GO" id="GO:0005524">
    <property type="term" value="F:ATP binding"/>
    <property type="evidence" value="ECO:0007669"/>
    <property type="project" value="UniProtKB-KW"/>
</dbReference>
<dbReference type="GO" id="GO:0016887">
    <property type="term" value="F:ATP hydrolysis activity"/>
    <property type="evidence" value="ECO:0007669"/>
    <property type="project" value="InterPro"/>
</dbReference>
<keyword evidence="8" id="KW-0539">Nucleus</keyword>
<evidence type="ECO:0000256" key="9">
    <source>
        <dbReference type="SAM" id="MobiDB-lite"/>
    </source>
</evidence>
<gene>
    <name evidence="11" type="ORF">K431DRAFT_286368</name>
</gene>
<dbReference type="InterPro" id="IPR044574">
    <property type="entry name" value="ARIP4-like"/>
</dbReference>
<dbReference type="SUPFAM" id="SSF52540">
    <property type="entry name" value="P-loop containing nucleoside triphosphate hydrolases"/>
    <property type="match status" value="1"/>
</dbReference>
<feature type="domain" description="Helicase C-terminal" evidence="10">
    <location>
        <begin position="211"/>
        <end position="357"/>
    </location>
</feature>
<dbReference type="EMBL" id="MU003806">
    <property type="protein sequence ID" value="KAF2719892.1"/>
    <property type="molecule type" value="Genomic_DNA"/>
</dbReference>
<evidence type="ECO:0000313" key="12">
    <source>
        <dbReference type="Proteomes" id="UP000799441"/>
    </source>
</evidence>
<dbReference type="PANTHER" id="PTHR45797">
    <property type="entry name" value="RAD54-LIKE"/>
    <property type="match status" value="1"/>
</dbReference>
<dbReference type="GO" id="GO:0004386">
    <property type="term" value="F:helicase activity"/>
    <property type="evidence" value="ECO:0007669"/>
    <property type="project" value="UniProtKB-KW"/>
</dbReference>
<dbReference type="InterPro" id="IPR000330">
    <property type="entry name" value="SNF2_N"/>
</dbReference>
<dbReference type="Gene3D" id="3.40.50.10810">
    <property type="entry name" value="Tandem AAA-ATPase domain"/>
    <property type="match status" value="1"/>
</dbReference>
<comment type="similarity">
    <text evidence="2">Belongs to the SNF2/RAD54 helicase family.</text>
</comment>
<evidence type="ECO:0000256" key="4">
    <source>
        <dbReference type="ARBA" id="ARBA00022801"/>
    </source>
</evidence>
<feature type="region of interest" description="Disordered" evidence="9">
    <location>
        <begin position="152"/>
        <end position="173"/>
    </location>
</feature>
<dbReference type="InterPro" id="IPR001650">
    <property type="entry name" value="Helicase_C-like"/>
</dbReference>
<keyword evidence="7" id="KW-0238">DNA-binding</keyword>
<keyword evidence="5" id="KW-0347">Helicase</keyword>
<dbReference type="OrthoDB" id="2020972at2759"/>
<keyword evidence="3" id="KW-0547">Nucleotide-binding</keyword>
<name>A0A9P4UL91_9PEZI</name>
<comment type="caution">
    <text evidence="11">The sequence shown here is derived from an EMBL/GenBank/DDBJ whole genome shotgun (WGS) entry which is preliminary data.</text>
</comment>
<keyword evidence="4 11" id="KW-0378">Hydrolase</keyword>
<sequence>MSNDVQEIYSLVSWIAPGYLGDKSEFSATYGRPIEQGTYKESTAWEKRKSLKRLAVLREQIEPKVNRADITVLRGSLKSKVEYVITVPLSELQVAAYNRFLNARRGLTGEADAASDDREAKISQVELFSWLALLGLLTAHPLCFKRKLLSPPTQRKDTSNIGQGEGEGEEEPGDEHVFQLGFSEKAVNYIVSELTDSIDPLLSAKTSNLLAIVNLSIEAKDKILVFSSSIPTLTYLGELFSSNSIPFGRIDGSVLVTRRIALIEAFHNNEFDLLLISTRAGGVGLNIQGANRVVIFDFGFNPMWEEQAVGRAYRLGQEKHVYVYRFMAGGTFETNVYNKQLFKSSLAQRVVDKKNPARNAQRTVRDWLYEPKDLPQKDLSQWVGKDAQVLDVMINRQMSGAEDLGIRSIQTMETLHEDAEDEPLTAEERAEVLREIEDSRNRVFMSRRIGVATQVPPPGSRPPASAPTAEPPRGNFGARFPSTAHAMTGN</sequence>
<dbReference type="InterPro" id="IPR049730">
    <property type="entry name" value="SNF2/RAD54-like_C"/>
</dbReference>
<feature type="compositionally biased region" description="Pro residues" evidence="9">
    <location>
        <begin position="455"/>
        <end position="465"/>
    </location>
</feature>
<evidence type="ECO:0000256" key="3">
    <source>
        <dbReference type="ARBA" id="ARBA00022741"/>
    </source>
</evidence>
<dbReference type="AlphaFoldDB" id="A0A9P4UL91"/>
<dbReference type="SMART" id="SM00490">
    <property type="entry name" value="HELICc"/>
    <property type="match status" value="1"/>
</dbReference>
<evidence type="ECO:0000256" key="6">
    <source>
        <dbReference type="ARBA" id="ARBA00022840"/>
    </source>
</evidence>
<dbReference type="Pfam" id="PF00271">
    <property type="entry name" value="Helicase_C"/>
    <property type="match status" value="1"/>
</dbReference>
<dbReference type="InterPro" id="IPR027417">
    <property type="entry name" value="P-loop_NTPase"/>
</dbReference>